<dbReference type="Gene3D" id="1.20.58.220">
    <property type="entry name" value="Phosphate transport system protein phou homolog 2, domain 2"/>
    <property type="match status" value="1"/>
</dbReference>
<feature type="transmembrane region" description="Helical" evidence="8">
    <location>
        <begin position="183"/>
        <end position="201"/>
    </location>
</feature>
<dbReference type="NCBIfam" id="TIGR00704">
    <property type="entry name" value="NaPi_cotrn_rel"/>
    <property type="match status" value="1"/>
</dbReference>
<evidence type="ECO:0000256" key="6">
    <source>
        <dbReference type="SAM" id="Coils"/>
    </source>
</evidence>
<dbReference type="PANTHER" id="PTHR10010:SF46">
    <property type="entry name" value="SODIUM-DEPENDENT PHOSPHATE TRANSPORT PROTEIN 2B"/>
    <property type="match status" value="1"/>
</dbReference>
<proteinExistence type="predicted"/>
<dbReference type="InterPro" id="IPR003841">
    <property type="entry name" value="Na/Pi_transpt"/>
</dbReference>
<gene>
    <name evidence="9" type="ORF">TBK1r_03700</name>
</gene>
<feature type="transmembrane region" description="Helical" evidence="8">
    <location>
        <begin position="228"/>
        <end position="255"/>
    </location>
</feature>
<feature type="region of interest" description="Disordered" evidence="7">
    <location>
        <begin position="60"/>
        <end position="83"/>
    </location>
</feature>
<protein>
    <submittedName>
        <fullName evidence="9">Na+/Pi-cotransporter</fullName>
    </submittedName>
</protein>
<reference evidence="9 10" key="1">
    <citation type="submission" date="2019-02" db="EMBL/GenBank/DDBJ databases">
        <title>Deep-cultivation of Planctomycetes and their phenomic and genomic characterization uncovers novel biology.</title>
        <authorList>
            <person name="Wiegand S."/>
            <person name="Jogler M."/>
            <person name="Boedeker C."/>
            <person name="Pinto D."/>
            <person name="Vollmers J."/>
            <person name="Rivas-Marin E."/>
            <person name="Kohn T."/>
            <person name="Peeters S.H."/>
            <person name="Heuer A."/>
            <person name="Rast P."/>
            <person name="Oberbeckmann S."/>
            <person name="Bunk B."/>
            <person name="Jeske O."/>
            <person name="Meyerdierks A."/>
            <person name="Storesund J.E."/>
            <person name="Kallscheuer N."/>
            <person name="Luecker S."/>
            <person name="Lage O.M."/>
            <person name="Pohl T."/>
            <person name="Merkel B.J."/>
            <person name="Hornburger P."/>
            <person name="Mueller R.-W."/>
            <person name="Bruemmer F."/>
            <person name="Labrenz M."/>
            <person name="Spormann A.M."/>
            <person name="Op den Camp H."/>
            <person name="Overmann J."/>
            <person name="Amann R."/>
            <person name="Jetten M.S.M."/>
            <person name="Mascher T."/>
            <person name="Medema M.H."/>
            <person name="Devos D.P."/>
            <person name="Kaster A.-K."/>
            <person name="Ovreas L."/>
            <person name="Rohde M."/>
            <person name="Galperin M.Y."/>
            <person name="Jogler C."/>
        </authorList>
    </citation>
    <scope>NUCLEOTIDE SEQUENCE [LARGE SCALE GENOMIC DNA]</scope>
    <source>
        <strain evidence="9 10">TBK1r</strain>
    </source>
</reference>
<feature type="transmembrane region" description="Helical" evidence="8">
    <location>
        <begin position="312"/>
        <end position="330"/>
    </location>
</feature>
<dbReference type="InterPro" id="IPR004633">
    <property type="entry name" value="NaPi_cotrn-rel/YqeW-like"/>
</dbReference>
<evidence type="ECO:0000256" key="8">
    <source>
        <dbReference type="SAM" id="Phobius"/>
    </source>
</evidence>
<feature type="transmembrane region" description="Helical" evidence="8">
    <location>
        <begin position="426"/>
        <end position="451"/>
    </location>
</feature>
<keyword evidence="5 8" id="KW-0472">Membrane</keyword>
<accession>A0ABX5XI73</accession>
<evidence type="ECO:0000256" key="2">
    <source>
        <dbReference type="ARBA" id="ARBA00022475"/>
    </source>
</evidence>
<keyword evidence="10" id="KW-1185">Reference proteome</keyword>
<evidence type="ECO:0000256" key="1">
    <source>
        <dbReference type="ARBA" id="ARBA00004651"/>
    </source>
</evidence>
<sequence length="739" mass="81085">MTVTRNPKNSFGRLLPLDSTARWFLKRLRSVCRGWRGVGLALLVSAILAGQLARAVVAAPQTDSPSDSASETVSDDPATDIPGDSDGLTIKLIPDQKAFLGSPATLIDLSKIFAETEIGDEPFEIEVLRSKKDVAEAVVEGHRLQLNWQRKTAKKREVLLRATSASGKTVDTKFYVELWEPDYWKLIFTVLGGLGLFLLGMKNLSEGLQAIAGNGLRRMISIITDNRLMATGVGVLVTMLVQSSSITTVMVVGFVNSGFMTLTQAVGVIMGANIGTTITGWILVLKIGKYGLPLAGAAAFFYLFSKRDRLRYCALAVMGLGLVFLGLELMKDGFAIVKELPEFEAWFKAFDADTYLGVLKCALVGCVLTFIVQSSSATLGITIGLAQIGVIDFETAAALVLGENIGTTITAWLASFGSNTNAKRAAYFHIVFNVLGVAWITAVFHLYLMLVRYVVAGDTSADMTLGVISSAEITAAIAMAHTGFNVTNTIVFLPLAGYIATALRRVVPDRKRLSDEEEHLTNLDVRMLESPVVAVEQSRVEVLRMVNACKQMMAWLKELHEIDGPGKELRKQILDMEEELDVMQNEIVTFMSNLLVGNVPHDVVAESRRQLRLVDEYESISDCIATVVKAHRHLERHELRLPDDQQQELMELHTMVSDYLSLVSHYYEQLGHAGGAVEALPHGESITKHAKSLYKGVISKPPEEQLEVRSLVSYNRMVAAYRRVRDHLVNIAEALAGEK</sequence>
<dbReference type="EMBL" id="CP036432">
    <property type="protein sequence ID" value="QDV81452.1"/>
    <property type="molecule type" value="Genomic_DNA"/>
</dbReference>
<feature type="compositionally biased region" description="Polar residues" evidence="7">
    <location>
        <begin position="61"/>
        <end position="72"/>
    </location>
</feature>
<comment type="subcellular location">
    <subcellularLocation>
        <location evidence="1">Cell membrane</location>
        <topology evidence="1">Multi-pass membrane protein</topology>
    </subcellularLocation>
</comment>
<feature type="coiled-coil region" evidence="6">
    <location>
        <begin position="566"/>
        <end position="593"/>
    </location>
</feature>
<evidence type="ECO:0000256" key="3">
    <source>
        <dbReference type="ARBA" id="ARBA00022692"/>
    </source>
</evidence>
<keyword evidence="4 8" id="KW-1133">Transmembrane helix</keyword>
<feature type="transmembrane region" description="Helical" evidence="8">
    <location>
        <begin position="354"/>
        <end position="372"/>
    </location>
</feature>
<feature type="transmembrane region" description="Helical" evidence="8">
    <location>
        <begin position="261"/>
        <end position="284"/>
    </location>
</feature>
<evidence type="ECO:0000313" key="10">
    <source>
        <dbReference type="Proteomes" id="UP000318081"/>
    </source>
</evidence>
<dbReference type="InterPro" id="IPR038078">
    <property type="entry name" value="PhoU-like_sf"/>
</dbReference>
<dbReference type="Proteomes" id="UP000318081">
    <property type="component" value="Chromosome"/>
</dbReference>
<dbReference type="Pfam" id="PF02690">
    <property type="entry name" value="Na_Pi_cotrans"/>
    <property type="match status" value="2"/>
</dbReference>
<evidence type="ECO:0000313" key="9">
    <source>
        <dbReference type="EMBL" id="QDV81452.1"/>
    </source>
</evidence>
<keyword evidence="3 8" id="KW-0812">Transmembrane</keyword>
<feature type="transmembrane region" description="Helical" evidence="8">
    <location>
        <begin position="490"/>
        <end position="507"/>
    </location>
</feature>
<evidence type="ECO:0000256" key="4">
    <source>
        <dbReference type="ARBA" id="ARBA00022989"/>
    </source>
</evidence>
<organism evidence="9 10">
    <name type="scientific">Stieleria magnilauensis</name>
    <dbReference type="NCBI Taxonomy" id="2527963"/>
    <lineage>
        <taxon>Bacteria</taxon>
        <taxon>Pseudomonadati</taxon>
        <taxon>Planctomycetota</taxon>
        <taxon>Planctomycetia</taxon>
        <taxon>Pirellulales</taxon>
        <taxon>Pirellulaceae</taxon>
        <taxon>Stieleria</taxon>
    </lineage>
</organism>
<keyword evidence="2" id="KW-1003">Cell membrane</keyword>
<dbReference type="PANTHER" id="PTHR10010">
    <property type="entry name" value="SOLUTE CARRIER FAMILY 34 SODIUM PHOSPHATE , MEMBER 2-RELATED"/>
    <property type="match status" value="1"/>
</dbReference>
<dbReference type="NCBIfam" id="NF037997">
    <property type="entry name" value="Na_Pi_symport"/>
    <property type="match status" value="1"/>
</dbReference>
<dbReference type="SUPFAM" id="SSF109755">
    <property type="entry name" value="PhoU-like"/>
    <property type="match status" value="1"/>
</dbReference>
<name>A0ABX5XI73_9BACT</name>
<keyword evidence="6" id="KW-0175">Coiled coil</keyword>
<evidence type="ECO:0000256" key="5">
    <source>
        <dbReference type="ARBA" id="ARBA00023136"/>
    </source>
</evidence>
<evidence type="ECO:0000256" key="7">
    <source>
        <dbReference type="SAM" id="MobiDB-lite"/>
    </source>
</evidence>